<comment type="similarity">
    <text evidence="1">Belongs to the UPF0751 family.</text>
</comment>
<sequence length="243" mass="27685">MKSLKKTIFTLAFHGIDNFSGNALHDYSHHSSLITKYYTDNPEKKFTYIGKLFWLRDTLRAWLSAFRAISYAVIRPVSEQEPLPIIHSHFPGKGMYPNVNIRPETEWVPLIKAKPMIKSNASQEITEMHGPNLNLAGQTVLCVGGRATLYPDYLQLVEAAGGCFMIYRGNPESKRDHLYALLDRVNMVICPVDCVSHDDYFAVKRYCKLSGKLCVFLERSSLPAFSQGLRMLVLQLRKDHYPA</sequence>
<dbReference type="InterPro" id="IPR016772">
    <property type="entry name" value="UCP020408"/>
</dbReference>
<evidence type="ECO:0000256" key="1">
    <source>
        <dbReference type="ARBA" id="ARBA00007189"/>
    </source>
</evidence>
<evidence type="ECO:0000313" key="2">
    <source>
        <dbReference type="EMBL" id="SDW17800.1"/>
    </source>
</evidence>
<dbReference type="Pfam" id="PF10087">
    <property type="entry name" value="DUF2325"/>
    <property type="match status" value="1"/>
</dbReference>
<evidence type="ECO:0008006" key="4">
    <source>
        <dbReference type="Google" id="ProtNLM"/>
    </source>
</evidence>
<gene>
    <name evidence="2" type="ORF">SAMN05421882_1004100</name>
</gene>
<dbReference type="AlphaFoldDB" id="A0A1H2RF49"/>
<protein>
    <recommendedName>
        <fullName evidence="4">DUF2325 domain-containing protein</fullName>
    </recommendedName>
</protein>
<proteinExistence type="inferred from homology"/>
<dbReference type="RefSeq" id="WP_074665287.1">
    <property type="nucleotide sequence ID" value="NZ_FNNH01000004.1"/>
</dbReference>
<accession>A0A1H2RF49</accession>
<dbReference type="EMBL" id="FNNH01000004">
    <property type="protein sequence ID" value="SDW17800.1"/>
    <property type="molecule type" value="Genomic_DNA"/>
</dbReference>
<evidence type="ECO:0000313" key="3">
    <source>
        <dbReference type="Proteomes" id="UP000183454"/>
    </source>
</evidence>
<name>A0A1H2RF49_9PROT</name>
<organism evidence="2 3">
    <name type="scientific">Nitrosomonas communis</name>
    <dbReference type="NCBI Taxonomy" id="44574"/>
    <lineage>
        <taxon>Bacteria</taxon>
        <taxon>Pseudomonadati</taxon>
        <taxon>Pseudomonadota</taxon>
        <taxon>Betaproteobacteria</taxon>
        <taxon>Nitrosomonadales</taxon>
        <taxon>Nitrosomonadaceae</taxon>
        <taxon>Nitrosomonas</taxon>
    </lineage>
</organism>
<reference evidence="2 3" key="1">
    <citation type="submission" date="2016-10" db="EMBL/GenBank/DDBJ databases">
        <authorList>
            <person name="de Groot N.N."/>
        </authorList>
    </citation>
    <scope>NUCLEOTIDE SEQUENCE [LARGE SCALE GENOMIC DNA]</scope>
    <source>
        <strain evidence="2 3">Nm110</strain>
    </source>
</reference>
<dbReference type="Proteomes" id="UP000183454">
    <property type="component" value="Unassembled WGS sequence"/>
</dbReference>